<comment type="caution">
    <text evidence="2">The sequence shown here is derived from an EMBL/GenBank/DDBJ whole genome shotgun (WGS) entry which is preliminary data.</text>
</comment>
<dbReference type="AlphaFoldDB" id="A0A9P7CYW0"/>
<evidence type="ECO:0000256" key="1">
    <source>
        <dbReference type="SAM" id="MobiDB-lite"/>
    </source>
</evidence>
<dbReference type="OrthoDB" id="2679270at2759"/>
<name>A0A9P7CYW0_9AGAM</name>
<keyword evidence="3" id="KW-1185">Reference proteome</keyword>
<feature type="region of interest" description="Disordered" evidence="1">
    <location>
        <begin position="1"/>
        <end position="21"/>
    </location>
</feature>
<organism evidence="2 3">
    <name type="scientific">Suillus placidus</name>
    <dbReference type="NCBI Taxonomy" id="48579"/>
    <lineage>
        <taxon>Eukaryota</taxon>
        <taxon>Fungi</taxon>
        <taxon>Dikarya</taxon>
        <taxon>Basidiomycota</taxon>
        <taxon>Agaricomycotina</taxon>
        <taxon>Agaricomycetes</taxon>
        <taxon>Agaricomycetidae</taxon>
        <taxon>Boletales</taxon>
        <taxon>Suillineae</taxon>
        <taxon>Suillaceae</taxon>
        <taxon>Suillus</taxon>
    </lineage>
</organism>
<gene>
    <name evidence="2" type="ORF">EV702DRAFT_1202571</name>
</gene>
<protein>
    <recommendedName>
        <fullName evidence="4">Gag protein</fullName>
    </recommendedName>
</protein>
<evidence type="ECO:0008006" key="4">
    <source>
        <dbReference type="Google" id="ProtNLM"/>
    </source>
</evidence>
<evidence type="ECO:0000313" key="3">
    <source>
        <dbReference type="Proteomes" id="UP000714275"/>
    </source>
</evidence>
<dbReference type="EMBL" id="JABBWD010000067">
    <property type="protein sequence ID" value="KAG1770161.1"/>
    <property type="molecule type" value="Genomic_DNA"/>
</dbReference>
<feature type="compositionally biased region" description="Polar residues" evidence="1">
    <location>
        <begin position="1"/>
        <end position="12"/>
    </location>
</feature>
<reference evidence="2" key="1">
    <citation type="journal article" date="2020" name="New Phytol.">
        <title>Comparative genomics reveals dynamic genome evolution in host specialist ectomycorrhizal fungi.</title>
        <authorList>
            <person name="Lofgren L.A."/>
            <person name="Nguyen N.H."/>
            <person name="Vilgalys R."/>
            <person name="Ruytinx J."/>
            <person name="Liao H.L."/>
            <person name="Branco S."/>
            <person name="Kuo A."/>
            <person name="LaButti K."/>
            <person name="Lipzen A."/>
            <person name="Andreopoulos W."/>
            <person name="Pangilinan J."/>
            <person name="Riley R."/>
            <person name="Hundley H."/>
            <person name="Na H."/>
            <person name="Barry K."/>
            <person name="Grigoriev I.V."/>
            <person name="Stajich J.E."/>
            <person name="Kennedy P.G."/>
        </authorList>
    </citation>
    <scope>NUCLEOTIDE SEQUENCE</scope>
    <source>
        <strain evidence="2">DOB743</strain>
    </source>
</reference>
<evidence type="ECO:0000313" key="2">
    <source>
        <dbReference type="EMBL" id="KAG1770161.1"/>
    </source>
</evidence>
<sequence>MATNTSAVTPQPSFHGDYKKDEEPTNWLRKYQLSLPPSYTDMDKINCFELQCAAASPAEEWFTNLPTADKSTWAAFLVAFKIRWPPPVHAKLTVAQKKEHLKSVILKEEDIGVMIEKDRGRDWGHVKWAKQVVQMALGFGDMQCHFLDVVLENTPEVLRDFLADHYATWAEFEADIAKTSASQLVRAKQQVANERKLREDIDRLQSTTTRKQPGPTAQATQSMFALPPTYHYGPRYTSNAVTQPQLAPQYQTTAPALQTLQPTQPLPPMAAAQIPQTPQNPFTATTPVPRTNLFYGYRGGFPQTPSRGRGASGAD</sequence>
<accession>A0A9P7CYW0</accession>
<proteinExistence type="predicted"/>
<dbReference type="Proteomes" id="UP000714275">
    <property type="component" value="Unassembled WGS sequence"/>
</dbReference>